<name>A0A0F9E093_9ZZZZ</name>
<evidence type="ECO:0000313" key="1">
    <source>
        <dbReference type="EMBL" id="KKL59516.1"/>
    </source>
</evidence>
<organism evidence="1">
    <name type="scientific">marine sediment metagenome</name>
    <dbReference type="NCBI Taxonomy" id="412755"/>
    <lineage>
        <taxon>unclassified sequences</taxon>
        <taxon>metagenomes</taxon>
        <taxon>ecological metagenomes</taxon>
    </lineage>
</organism>
<proteinExistence type="predicted"/>
<accession>A0A0F9E093</accession>
<comment type="caution">
    <text evidence="1">The sequence shown here is derived from an EMBL/GenBank/DDBJ whole genome shotgun (WGS) entry which is preliminary data.</text>
</comment>
<dbReference type="EMBL" id="LAZR01029458">
    <property type="protein sequence ID" value="KKL59516.1"/>
    <property type="molecule type" value="Genomic_DNA"/>
</dbReference>
<protein>
    <submittedName>
        <fullName evidence="1">Uncharacterized protein</fullName>
    </submittedName>
</protein>
<dbReference type="AlphaFoldDB" id="A0A0F9E093"/>
<sequence length="314" mass="36075">MKKIIMHTQVDDRPKDKPLVEDYLIEDDQDPTEYAQNLLDDFNATLRPNESSRTLLKVVEESLEPILTAEEFLDEIQQFRRWLRDERKSAVYMDEVEEIYENMIRTGYVEEFQNLIEESGCENSTERFQRLIDSPIENLQYDVTLEDLKKEMEEEEESAPGPFENIHPMGIVKGGLSIGVYADPMSFSSSQTKDFENLEESIKEGMGDRKYYTTRLQDPGEAVNGHFDLVVVDYGGMTIPGMSGMGGFLARAVRTILEEQPSTMVWLASIFTVNGYMDLVEGEYGEEHPNLIIAEIEKEKSWKPLHELWSGDGK</sequence>
<gene>
    <name evidence="1" type="ORF">LCGC14_2214570</name>
</gene>
<reference evidence="1" key="1">
    <citation type="journal article" date="2015" name="Nature">
        <title>Complex archaea that bridge the gap between prokaryotes and eukaryotes.</title>
        <authorList>
            <person name="Spang A."/>
            <person name="Saw J.H."/>
            <person name="Jorgensen S.L."/>
            <person name="Zaremba-Niedzwiedzka K."/>
            <person name="Martijn J."/>
            <person name="Lind A.E."/>
            <person name="van Eijk R."/>
            <person name="Schleper C."/>
            <person name="Guy L."/>
            <person name="Ettema T.J."/>
        </authorList>
    </citation>
    <scope>NUCLEOTIDE SEQUENCE</scope>
</reference>